<dbReference type="NCBIfam" id="NF040909">
    <property type="entry name" value="OadG_rel_small"/>
    <property type="match status" value="1"/>
</dbReference>
<organism evidence="9">
    <name type="scientific">bioreactor metagenome</name>
    <dbReference type="NCBI Taxonomy" id="1076179"/>
    <lineage>
        <taxon>unclassified sequences</taxon>
        <taxon>metagenomes</taxon>
        <taxon>ecological metagenomes</taxon>
    </lineage>
</organism>
<dbReference type="NCBIfam" id="TIGR01195">
    <property type="entry name" value="oadG_fam"/>
    <property type="match status" value="1"/>
</dbReference>
<protein>
    <submittedName>
        <fullName evidence="9">Oxaloacetate decarboxylase gamma chain</fullName>
        <ecNumber evidence="9">4.1.1.112</ecNumber>
    </submittedName>
</protein>
<feature type="transmembrane region" description="Helical" evidence="7">
    <location>
        <begin position="6"/>
        <end position="31"/>
    </location>
</feature>
<dbReference type="EMBL" id="VSSQ01007270">
    <property type="protein sequence ID" value="MPM35388.1"/>
    <property type="molecule type" value="Genomic_DNA"/>
</dbReference>
<evidence type="ECO:0000256" key="2">
    <source>
        <dbReference type="ARBA" id="ARBA00022475"/>
    </source>
</evidence>
<dbReference type="FunFam" id="2.40.50.100:FF:000003">
    <property type="entry name" value="Acetyl-CoA carboxylase biotin carboxyl carrier protein"/>
    <property type="match status" value="1"/>
</dbReference>
<keyword evidence="5 7" id="KW-0472">Membrane</keyword>
<dbReference type="PROSITE" id="PS00188">
    <property type="entry name" value="BIOTIN"/>
    <property type="match status" value="1"/>
</dbReference>
<dbReference type="CDD" id="cd06850">
    <property type="entry name" value="biotinyl_domain"/>
    <property type="match status" value="1"/>
</dbReference>
<keyword evidence="9" id="KW-0456">Lyase</keyword>
<dbReference type="InterPro" id="IPR001882">
    <property type="entry name" value="Biotin_BS"/>
</dbReference>
<evidence type="ECO:0000256" key="7">
    <source>
        <dbReference type="SAM" id="Phobius"/>
    </source>
</evidence>
<evidence type="ECO:0000256" key="1">
    <source>
        <dbReference type="ARBA" id="ARBA00004236"/>
    </source>
</evidence>
<dbReference type="SUPFAM" id="SSF51230">
    <property type="entry name" value="Single hybrid motif"/>
    <property type="match status" value="1"/>
</dbReference>
<dbReference type="PANTHER" id="PTHR45266:SF3">
    <property type="entry name" value="OXALOACETATE DECARBOXYLASE ALPHA CHAIN"/>
    <property type="match status" value="1"/>
</dbReference>
<keyword evidence="4 7" id="KW-1133">Transmembrane helix</keyword>
<keyword evidence="3 7" id="KW-0812">Transmembrane</keyword>
<comment type="subcellular location">
    <subcellularLocation>
        <location evidence="1">Cell membrane</location>
    </subcellularLocation>
</comment>
<evidence type="ECO:0000256" key="4">
    <source>
        <dbReference type="ARBA" id="ARBA00022989"/>
    </source>
</evidence>
<dbReference type="InterPro" id="IPR000089">
    <property type="entry name" value="Biotin_lipoyl"/>
</dbReference>
<evidence type="ECO:0000259" key="8">
    <source>
        <dbReference type="PROSITE" id="PS50968"/>
    </source>
</evidence>
<keyword evidence="2" id="KW-1003">Cell membrane</keyword>
<proteinExistence type="predicted"/>
<dbReference type="Pfam" id="PF04277">
    <property type="entry name" value="OAD_gamma"/>
    <property type="match status" value="1"/>
</dbReference>
<dbReference type="GO" id="GO:0008948">
    <property type="term" value="F:oxaloacetate decarboxylase activity"/>
    <property type="evidence" value="ECO:0007669"/>
    <property type="project" value="UniProtKB-EC"/>
</dbReference>
<gene>
    <name evidence="9" type="primary">oadG_3</name>
    <name evidence="9" type="ORF">SDC9_81979</name>
</gene>
<dbReference type="GO" id="GO:0005886">
    <property type="term" value="C:plasma membrane"/>
    <property type="evidence" value="ECO:0007669"/>
    <property type="project" value="UniProtKB-SubCell"/>
</dbReference>
<dbReference type="Gene3D" id="2.40.50.100">
    <property type="match status" value="1"/>
</dbReference>
<dbReference type="EC" id="4.1.1.112" evidence="9"/>
<dbReference type="PROSITE" id="PS50968">
    <property type="entry name" value="BIOTINYL_LIPOYL"/>
    <property type="match status" value="1"/>
</dbReference>
<dbReference type="InterPro" id="IPR005899">
    <property type="entry name" value="Na_pump_deCOase"/>
</dbReference>
<keyword evidence="6" id="KW-0092">Biotin</keyword>
<comment type="caution">
    <text evidence="9">The sequence shown here is derived from an EMBL/GenBank/DDBJ whole genome shotgun (WGS) entry which is preliminary data.</text>
</comment>
<dbReference type="InterPro" id="IPR011053">
    <property type="entry name" value="Single_hybrid_motif"/>
</dbReference>
<reference evidence="9" key="1">
    <citation type="submission" date="2019-08" db="EMBL/GenBank/DDBJ databases">
        <authorList>
            <person name="Kucharzyk K."/>
            <person name="Murdoch R.W."/>
            <person name="Higgins S."/>
            <person name="Loffler F."/>
        </authorList>
    </citation>
    <scope>NUCLEOTIDE SEQUENCE</scope>
</reference>
<evidence type="ECO:0000256" key="3">
    <source>
        <dbReference type="ARBA" id="ARBA00022692"/>
    </source>
</evidence>
<dbReference type="InterPro" id="IPR050709">
    <property type="entry name" value="Biotin_Carboxyl_Carrier/Decarb"/>
</dbReference>
<sequence length="185" mass="19065">MNNWELLMAGIKLLIFGMGMVYIFLVIMIWVMDLLKRFLRPYDERLEAAAAASAAAAAKARRAKAPAIASGGEPTLAAAAAVAVHLALNGGPVRQVTVTEQVASGSPAAAPVRVQDVGSPLPGTVNRVLLTVGSAVAAGEPVLVLEAMKMETEIKAEHAGTITAIPVAAGQVVAVGDPLFSMEVK</sequence>
<evidence type="ECO:0000256" key="5">
    <source>
        <dbReference type="ARBA" id="ARBA00023136"/>
    </source>
</evidence>
<dbReference type="GO" id="GO:0036376">
    <property type="term" value="P:sodium ion export across plasma membrane"/>
    <property type="evidence" value="ECO:0007669"/>
    <property type="project" value="InterPro"/>
</dbReference>
<accession>A0A644Z541</accession>
<dbReference type="PANTHER" id="PTHR45266">
    <property type="entry name" value="OXALOACETATE DECARBOXYLASE ALPHA CHAIN"/>
    <property type="match status" value="1"/>
</dbReference>
<evidence type="ECO:0000256" key="6">
    <source>
        <dbReference type="ARBA" id="ARBA00023267"/>
    </source>
</evidence>
<evidence type="ECO:0000313" key="9">
    <source>
        <dbReference type="EMBL" id="MPM35388.1"/>
    </source>
</evidence>
<dbReference type="Pfam" id="PF00364">
    <property type="entry name" value="Biotin_lipoyl"/>
    <property type="match status" value="1"/>
</dbReference>
<feature type="domain" description="Lipoyl-binding" evidence="8">
    <location>
        <begin position="107"/>
        <end position="183"/>
    </location>
</feature>
<dbReference type="GO" id="GO:0015081">
    <property type="term" value="F:sodium ion transmembrane transporter activity"/>
    <property type="evidence" value="ECO:0007669"/>
    <property type="project" value="InterPro"/>
</dbReference>
<dbReference type="AlphaFoldDB" id="A0A644Z541"/>
<name>A0A644Z541_9ZZZZ</name>